<dbReference type="CDD" id="cd21141">
    <property type="entry name" value="Cas6_III-like"/>
    <property type="match status" value="1"/>
</dbReference>
<keyword evidence="3" id="KW-1185">Reference proteome</keyword>
<evidence type="ECO:0000313" key="2">
    <source>
        <dbReference type="EMBL" id="REH47339.1"/>
    </source>
</evidence>
<dbReference type="EMBL" id="QUNO01000006">
    <property type="protein sequence ID" value="REH47339.1"/>
    <property type="molecule type" value="Genomic_DNA"/>
</dbReference>
<sequence length="250" mass="26893">MPSLWRLTLAQPGPTLDRRTVYRMLARCLDTDHHANRKPWSWTARREPGSLVVEVGLLDDTLADRLITGVEDTRRRHAPAAGRPTGVHQIAACTWAQLLHGPVTTEWAFRFISPVTFRRGNRFLPWPAPSAVLGSLRASWRTFAPADIADVTVDLSGDPIVVTGVDGTTTVEQVVLHDRADSTGTRRPVSVAVGGFSGQVRFAVDTPGFDPTGVTALARLAPFSGIGAYTTRGFGGARAPRPAGQAARVG</sequence>
<dbReference type="Pfam" id="PF10040">
    <property type="entry name" value="CRISPR_Cas6"/>
    <property type="match status" value="1"/>
</dbReference>
<proteinExistence type="predicted"/>
<organism evidence="2 3">
    <name type="scientific">Kutzneria buriramensis</name>
    <dbReference type="NCBI Taxonomy" id="1045776"/>
    <lineage>
        <taxon>Bacteria</taxon>
        <taxon>Bacillati</taxon>
        <taxon>Actinomycetota</taxon>
        <taxon>Actinomycetes</taxon>
        <taxon>Pseudonocardiales</taxon>
        <taxon>Pseudonocardiaceae</taxon>
        <taxon>Kutzneria</taxon>
    </lineage>
</organism>
<evidence type="ECO:0000259" key="1">
    <source>
        <dbReference type="Pfam" id="PF10040"/>
    </source>
</evidence>
<dbReference type="RefSeq" id="WP_170217643.1">
    <property type="nucleotide sequence ID" value="NZ_CP144375.1"/>
</dbReference>
<evidence type="ECO:0000313" key="3">
    <source>
        <dbReference type="Proteomes" id="UP000256269"/>
    </source>
</evidence>
<feature type="domain" description="CRISPR-associated protein Cas6 C-terminal" evidence="1">
    <location>
        <begin position="110"/>
        <end position="235"/>
    </location>
</feature>
<dbReference type="Proteomes" id="UP000256269">
    <property type="component" value="Unassembled WGS sequence"/>
</dbReference>
<gene>
    <name evidence="2" type="ORF">BCF44_106504</name>
</gene>
<reference evidence="2 3" key="1">
    <citation type="submission" date="2018-08" db="EMBL/GenBank/DDBJ databases">
        <title>Genomic Encyclopedia of Archaeal and Bacterial Type Strains, Phase II (KMG-II): from individual species to whole genera.</title>
        <authorList>
            <person name="Goeker M."/>
        </authorList>
    </citation>
    <scope>NUCLEOTIDE SEQUENCE [LARGE SCALE GENOMIC DNA]</scope>
    <source>
        <strain evidence="2 3">DSM 45791</strain>
    </source>
</reference>
<dbReference type="AlphaFoldDB" id="A0A3E0HLL1"/>
<dbReference type="InterPro" id="IPR019267">
    <property type="entry name" value="CRISPR-assoc_Cas6_C"/>
</dbReference>
<comment type="caution">
    <text evidence="2">The sequence shown here is derived from an EMBL/GenBank/DDBJ whole genome shotgun (WGS) entry which is preliminary data.</text>
</comment>
<dbReference type="Gene3D" id="3.30.70.1900">
    <property type="match status" value="1"/>
</dbReference>
<protein>
    <submittedName>
        <fullName evidence="2">CRISPR-associated endoribonuclease Cas6</fullName>
    </submittedName>
</protein>
<accession>A0A3E0HLL1</accession>
<name>A0A3E0HLL1_9PSEU</name>